<dbReference type="EMBL" id="BLLO01000018">
    <property type="protein sequence ID" value="GFH78531.1"/>
    <property type="molecule type" value="Genomic_DNA"/>
</dbReference>
<comment type="caution">
    <text evidence="3">The sequence shown here is derived from an EMBL/GenBank/DDBJ whole genome shotgun (WGS) entry which is preliminary data.</text>
</comment>
<organism evidence="3 5">
    <name type="scientific">Streptomyces gougerotii</name>
    <dbReference type="NCBI Taxonomy" id="53448"/>
    <lineage>
        <taxon>Bacteria</taxon>
        <taxon>Bacillati</taxon>
        <taxon>Actinomycetota</taxon>
        <taxon>Actinomycetes</taxon>
        <taxon>Kitasatosporales</taxon>
        <taxon>Streptomycetaceae</taxon>
        <taxon>Streptomyces</taxon>
        <taxon>Streptomyces diastaticus group</taxon>
    </lineage>
</organism>
<dbReference type="Proteomes" id="UP000660975">
    <property type="component" value="Unassembled WGS sequence"/>
</dbReference>
<dbReference type="AlphaFoldDB" id="A0A8H9HX47"/>
<name>A0A8H9HX47_9ACTN</name>
<evidence type="ECO:0000313" key="2">
    <source>
        <dbReference type="EMBL" id="GFH78531.1"/>
    </source>
</evidence>
<sequence length="79" mass="8451">MVDAPSLIAENLVHVIDDAVRQGLGGARRLRAGLQQGHGGRTAYRRVHHRRRPVAHPSPDGAATYAILTGGRRGPEPVS</sequence>
<gene>
    <name evidence="3" type="ORF">GCM10010227_53220</name>
    <name evidence="2" type="ORF">Sgou_32010</name>
</gene>
<evidence type="ECO:0000313" key="3">
    <source>
        <dbReference type="EMBL" id="GGU91335.1"/>
    </source>
</evidence>
<reference evidence="3" key="3">
    <citation type="submission" date="2020-09" db="EMBL/GenBank/DDBJ databases">
        <authorList>
            <person name="Sun Q."/>
            <person name="Ohkuma M."/>
        </authorList>
    </citation>
    <scope>NUCLEOTIDE SEQUENCE</scope>
    <source>
        <strain evidence="3">JCM 4136</strain>
    </source>
</reference>
<evidence type="ECO:0000313" key="4">
    <source>
        <dbReference type="Proteomes" id="UP000480804"/>
    </source>
</evidence>
<evidence type="ECO:0000313" key="5">
    <source>
        <dbReference type="Proteomes" id="UP000660975"/>
    </source>
</evidence>
<accession>A0A8H9HX47</accession>
<protein>
    <submittedName>
        <fullName evidence="3">Uncharacterized protein</fullName>
    </submittedName>
</protein>
<keyword evidence="4" id="KW-1185">Reference proteome</keyword>
<evidence type="ECO:0000256" key="1">
    <source>
        <dbReference type="SAM" id="MobiDB-lite"/>
    </source>
</evidence>
<dbReference type="EMBL" id="BMSC01000025">
    <property type="protein sequence ID" value="GGU91335.1"/>
    <property type="molecule type" value="Genomic_DNA"/>
</dbReference>
<proteinExistence type="predicted"/>
<reference evidence="3" key="1">
    <citation type="journal article" date="2014" name="Int. J. Syst. Evol. Microbiol.">
        <title>Complete genome sequence of Corynebacterium casei LMG S-19264T (=DSM 44701T), isolated from a smear-ripened cheese.</title>
        <authorList>
            <consortium name="US DOE Joint Genome Institute (JGI-PGF)"/>
            <person name="Walter F."/>
            <person name="Albersmeier A."/>
            <person name="Kalinowski J."/>
            <person name="Ruckert C."/>
        </authorList>
    </citation>
    <scope>NUCLEOTIDE SEQUENCE</scope>
    <source>
        <strain evidence="3">JCM 4136</strain>
    </source>
</reference>
<feature type="region of interest" description="Disordered" evidence="1">
    <location>
        <begin position="51"/>
        <end position="79"/>
    </location>
</feature>
<dbReference type="Proteomes" id="UP000480804">
    <property type="component" value="Unassembled WGS sequence"/>
</dbReference>
<reference evidence="2 4" key="2">
    <citation type="submission" date="2020-02" db="EMBL/GenBank/DDBJ databases">
        <title>Whole genome shotgun sequence of Streptomyces gougerotii NBRC 13043.</title>
        <authorList>
            <person name="Ichikawa N."/>
            <person name="Komaki H."/>
            <person name="Tamura T."/>
        </authorList>
    </citation>
    <scope>NUCLEOTIDE SEQUENCE [LARGE SCALE GENOMIC DNA]</scope>
    <source>
        <strain evidence="2 4">NBRC 13043</strain>
    </source>
</reference>